<accession>A0A7J6ED43</accession>
<proteinExistence type="inferred from homology"/>
<evidence type="ECO:0000313" key="4">
    <source>
        <dbReference type="EMBL" id="KAF4356231.1"/>
    </source>
</evidence>
<keyword evidence="2" id="KW-0805">Transcription regulation</keyword>
<sequence length="574" mass="65924">MQSSGKTLNNAMRSMHFSKAFLIVLAHGFSSASTHSGGKLSRFPDLPKVHSKYKHRVIQEAQNAFIDYLHTTRSLPFTFAEHIARNSIFSLCNLIKKIDSFYVSTFSRSFSKLLRYQPINEFEFFFESIGIDHEDVPRFLPEKFLFSEDVSVLNVSFALSGFGFPWNTLGRLYKEKVSIFSQDSAQVIARLRGFKEYGFCNLSVVGICLAFPHLLSLEGHSGCDDIDSLFDDLKRVYVELNMGSFVEGNVDGWYEVCCKVKVFYDLGCEKGKVGEWICRKKELFLNCPNDLLLRKVDYFCEFGVRKDYVGWFLLKNPKVLSLDLETPVISVLRLLEHFGLNTKKLQEVSQNYNHVLGRNKMANLPQVMRALDLHEWFFNKIMYTNSRLLVTYSIGFPDQDIDEEFNKALKEIESSRLHAHTASKLDFLKGIGFGENASTIKVLNHSHGTSSELQERFDCLLGAGISYSKLCLMINISPKILSQSPEILEKKVNFLCQEIDSSLEILDSFPRYFNFHLENRIKRRHNFFLWLRENGLCAKNYSISSMVATSERNFIARLSGDISENRVNDDTRTP</sequence>
<comment type="similarity">
    <text evidence="1">Belongs to the mTERF family.</text>
</comment>
<keyword evidence="5" id="KW-1185">Reference proteome</keyword>
<comment type="caution">
    <text evidence="4">The sequence shown here is derived from an EMBL/GenBank/DDBJ whole genome shotgun (WGS) entry which is preliminary data.</text>
</comment>
<protein>
    <submittedName>
        <fullName evidence="4">Uncharacterized protein</fullName>
    </submittedName>
</protein>
<dbReference type="InterPro" id="IPR038538">
    <property type="entry name" value="MTERF_sf"/>
</dbReference>
<organism evidence="4 5">
    <name type="scientific">Cannabis sativa</name>
    <name type="common">Hemp</name>
    <name type="synonym">Marijuana</name>
    <dbReference type="NCBI Taxonomy" id="3483"/>
    <lineage>
        <taxon>Eukaryota</taxon>
        <taxon>Viridiplantae</taxon>
        <taxon>Streptophyta</taxon>
        <taxon>Embryophyta</taxon>
        <taxon>Tracheophyta</taxon>
        <taxon>Spermatophyta</taxon>
        <taxon>Magnoliopsida</taxon>
        <taxon>eudicotyledons</taxon>
        <taxon>Gunneridae</taxon>
        <taxon>Pentapetalae</taxon>
        <taxon>rosids</taxon>
        <taxon>fabids</taxon>
        <taxon>Rosales</taxon>
        <taxon>Cannabaceae</taxon>
        <taxon>Cannabis</taxon>
    </lineage>
</organism>
<dbReference type="GO" id="GO:0006353">
    <property type="term" value="P:DNA-templated transcription termination"/>
    <property type="evidence" value="ECO:0007669"/>
    <property type="project" value="UniProtKB-KW"/>
</dbReference>
<keyword evidence="3" id="KW-0809">Transit peptide</keyword>
<keyword evidence="2" id="KW-0804">Transcription</keyword>
<evidence type="ECO:0000256" key="1">
    <source>
        <dbReference type="ARBA" id="ARBA00007692"/>
    </source>
</evidence>
<dbReference type="PANTHER" id="PTHR13068">
    <property type="entry name" value="CGI-12 PROTEIN-RELATED"/>
    <property type="match status" value="1"/>
</dbReference>
<name>A0A7J6ED43_CANSA</name>
<evidence type="ECO:0000256" key="2">
    <source>
        <dbReference type="ARBA" id="ARBA00022472"/>
    </source>
</evidence>
<dbReference type="Gene3D" id="1.25.70.10">
    <property type="entry name" value="Transcription termination factor 3, mitochondrial"/>
    <property type="match status" value="1"/>
</dbReference>
<dbReference type="SMART" id="SM00733">
    <property type="entry name" value="Mterf"/>
    <property type="match status" value="3"/>
</dbReference>
<reference evidence="4 5" key="1">
    <citation type="journal article" date="2020" name="bioRxiv">
        <title>Sequence and annotation of 42 cannabis genomes reveals extensive copy number variation in cannabinoid synthesis and pathogen resistance genes.</title>
        <authorList>
            <person name="Mckernan K.J."/>
            <person name="Helbert Y."/>
            <person name="Kane L.T."/>
            <person name="Ebling H."/>
            <person name="Zhang L."/>
            <person name="Liu B."/>
            <person name="Eaton Z."/>
            <person name="Mclaughlin S."/>
            <person name="Kingan S."/>
            <person name="Baybayan P."/>
            <person name="Concepcion G."/>
            <person name="Jordan M."/>
            <person name="Riva A."/>
            <person name="Barbazuk W."/>
            <person name="Harkins T."/>
        </authorList>
    </citation>
    <scope>NUCLEOTIDE SEQUENCE [LARGE SCALE GENOMIC DNA]</scope>
    <source>
        <strain evidence="5">cv. Jamaican Lion 4</strain>
        <tissue evidence="4">Leaf</tissue>
    </source>
</reference>
<dbReference type="Pfam" id="PF02536">
    <property type="entry name" value="mTERF"/>
    <property type="match status" value="2"/>
</dbReference>
<dbReference type="GO" id="GO:0003676">
    <property type="term" value="F:nucleic acid binding"/>
    <property type="evidence" value="ECO:0007669"/>
    <property type="project" value="InterPro"/>
</dbReference>
<dbReference type="InterPro" id="IPR003690">
    <property type="entry name" value="MTERF"/>
</dbReference>
<dbReference type="Proteomes" id="UP000583929">
    <property type="component" value="Unassembled WGS sequence"/>
</dbReference>
<dbReference type="EMBL" id="JAATIQ010000433">
    <property type="protein sequence ID" value="KAF4356231.1"/>
    <property type="molecule type" value="Genomic_DNA"/>
</dbReference>
<evidence type="ECO:0000256" key="3">
    <source>
        <dbReference type="ARBA" id="ARBA00022946"/>
    </source>
</evidence>
<keyword evidence="2" id="KW-0806">Transcription termination</keyword>
<dbReference type="AlphaFoldDB" id="A0A7J6ED43"/>
<dbReference type="PANTHER" id="PTHR13068:SF113">
    <property type="entry name" value="TRANSCRIPTION TERMINATION FACTOR MTEF18, MITOCHONDRIAL"/>
    <property type="match status" value="1"/>
</dbReference>
<gene>
    <name evidence="4" type="ORF">G4B88_002843</name>
</gene>
<evidence type="ECO:0000313" key="5">
    <source>
        <dbReference type="Proteomes" id="UP000583929"/>
    </source>
</evidence>